<gene>
    <name evidence="5" type="ORF">BKG76_12595</name>
</gene>
<feature type="compositionally biased region" description="Acidic residues" evidence="3">
    <location>
        <begin position="81"/>
        <end position="96"/>
    </location>
</feature>
<feature type="compositionally biased region" description="Low complexity" evidence="3">
    <location>
        <begin position="27"/>
        <end position="36"/>
    </location>
</feature>
<reference evidence="5 6" key="1">
    <citation type="submission" date="2016-10" db="EMBL/GenBank/DDBJ databases">
        <title>Evaluation of Human, Veterinary and Environmental Mycobacterium chelonae Isolates by Core Genome Phylogenomic Analysis, Targeted Gene Comparison, and Anti-microbial Susceptibility Patterns: A Tale of Mistaken Identities.</title>
        <authorList>
            <person name="Fogelson S.B."/>
            <person name="Camus A.C."/>
            <person name="Lorenz W."/>
            <person name="Vasireddy R."/>
            <person name="Vasireddy S."/>
            <person name="Smith T."/>
            <person name="Brown-Elliott B.A."/>
            <person name="Wallace R.J.Jr."/>
            <person name="Hasan N.A."/>
            <person name="Reischl U."/>
            <person name="Sanchez S."/>
        </authorList>
    </citation>
    <scope>NUCLEOTIDE SEQUENCE [LARGE SCALE GENOMIC DNA]</scope>
    <source>
        <strain evidence="5 6">1559</strain>
    </source>
</reference>
<accession>A0A1S1L6T2</accession>
<feature type="compositionally biased region" description="Basic and acidic residues" evidence="3">
    <location>
        <begin position="61"/>
        <end position="80"/>
    </location>
</feature>
<dbReference type="AlphaFoldDB" id="A0A1S1L6T2"/>
<dbReference type="OrthoDB" id="5188486at2"/>
<dbReference type="Proteomes" id="UP000179616">
    <property type="component" value="Unassembled WGS sequence"/>
</dbReference>
<keyword evidence="4" id="KW-1133">Transmembrane helix</keyword>
<keyword evidence="4" id="KW-0812">Transmembrane</keyword>
<dbReference type="RefSeq" id="WP_070937933.1">
    <property type="nucleotide sequence ID" value="NZ_MLIK01000019.1"/>
</dbReference>
<dbReference type="EMBL" id="MLIK01000019">
    <property type="protein sequence ID" value="OHU21467.1"/>
    <property type="molecule type" value="Genomic_DNA"/>
</dbReference>
<comment type="caution">
    <text evidence="5">The sequence shown here is derived from an EMBL/GenBank/DDBJ whole genome shotgun (WGS) entry which is preliminary data.</text>
</comment>
<name>A0A1S1L6T2_9MYCO</name>
<sequence>MADDAAAKDAKNADESAVTSDAEKAESSAAVSSEVESAADEATEPAPDEVADFDAEASATDAKESEDSKDTKDSKDAKDADDSDDEDISLEPDEEEKDPKRMQRRHWLWTAAGVVAIAILAQAAIIGRLYEEQRIEERSSREALTAAQEFANVMINVDSTKLDDSATKTLDRSTGDFKKKYSESSTTLRQVMIENKAKATGVVVDSAVKSATPNKVEVLLFIDQAVSNVAIPDARMDRSRVQITMEKIDGRWLASDVELT</sequence>
<evidence type="ECO:0000313" key="6">
    <source>
        <dbReference type="Proteomes" id="UP000179616"/>
    </source>
</evidence>
<evidence type="ECO:0000256" key="1">
    <source>
        <dbReference type="ARBA" id="ARBA00004370"/>
    </source>
</evidence>
<comment type="subcellular location">
    <subcellularLocation>
        <location evidence="1">Membrane</location>
    </subcellularLocation>
</comment>
<evidence type="ECO:0000256" key="4">
    <source>
        <dbReference type="SAM" id="Phobius"/>
    </source>
</evidence>
<protein>
    <recommendedName>
        <fullName evidence="7">Mce protein</fullName>
    </recommendedName>
</protein>
<dbReference type="PANTHER" id="PTHR37042:SF4">
    <property type="entry name" value="OUTER MEMBRANE PROTEIN RV1973"/>
    <property type="match status" value="1"/>
</dbReference>
<evidence type="ECO:0000313" key="5">
    <source>
        <dbReference type="EMBL" id="OHU21467.1"/>
    </source>
</evidence>
<proteinExistence type="predicted"/>
<dbReference type="STRING" id="948102.BKG76_12595"/>
<dbReference type="PANTHER" id="PTHR37042">
    <property type="entry name" value="OUTER MEMBRANE PROTEIN RV1973"/>
    <property type="match status" value="1"/>
</dbReference>
<feature type="region of interest" description="Disordered" evidence="3">
    <location>
        <begin position="1"/>
        <end position="102"/>
    </location>
</feature>
<dbReference type="GeneID" id="57167639"/>
<feature type="transmembrane region" description="Helical" evidence="4">
    <location>
        <begin position="107"/>
        <end position="130"/>
    </location>
</feature>
<evidence type="ECO:0000256" key="2">
    <source>
        <dbReference type="ARBA" id="ARBA00023136"/>
    </source>
</evidence>
<dbReference type="GO" id="GO:0016020">
    <property type="term" value="C:membrane"/>
    <property type="evidence" value="ECO:0007669"/>
    <property type="project" value="UniProtKB-SubCell"/>
</dbReference>
<feature type="compositionally biased region" description="Basic and acidic residues" evidence="3">
    <location>
        <begin position="1"/>
        <end position="14"/>
    </location>
</feature>
<evidence type="ECO:0008006" key="7">
    <source>
        <dbReference type="Google" id="ProtNLM"/>
    </source>
</evidence>
<feature type="compositionally biased region" description="Acidic residues" evidence="3">
    <location>
        <begin position="37"/>
        <end position="55"/>
    </location>
</feature>
<evidence type="ECO:0000256" key="3">
    <source>
        <dbReference type="SAM" id="MobiDB-lite"/>
    </source>
</evidence>
<organism evidence="5 6">
    <name type="scientific">Mycobacteroides franklinii</name>
    <dbReference type="NCBI Taxonomy" id="948102"/>
    <lineage>
        <taxon>Bacteria</taxon>
        <taxon>Bacillati</taxon>
        <taxon>Actinomycetota</taxon>
        <taxon>Actinomycetes</taxon>
        <taxon>Mycobacteriales</taxon>
        <taxon>Mycobacteriaceae</taxon>
        <taxon>Mycobacteroides</taxon>
    </lineage>
</organism>
<keyword evidence="2 4" id="KW-0472">Membrane</keyword>